<gene>
    <name evidence="2" type="ORF">GCM10022287_20170</name>
</gene>
<dbReference type="NCBIfam" id="TIGR01552">
    <property type="entry name" value="phd_fam"/>
    <property type="match status" value="1"/>
</dbReference>
<dbReference type="Proteomes" id="UP001501079">
    <property type="component" value="Unassembled WGS sequence"/>
</dbReference>
<evidence type="ECO:0008006" key="4">
    <source>
        <dbReference type="Google" id="ProtNLM"/>
    </source>
</evidence>
<dbReference type="EMBL" id="BAABBW010000003">
    <property type="protein sequence ID" value="GAA4175168.1"/>
    <property type="molecule type" value="Genomic_DNA"/>
</dbReference>
<evidence type="ECO:0000313" key="3">
    <source>
        <dbReference type="Proteomes" id="UP001501079"/>
    </source>
</evidence>
<evidence type="ECO:0000256" key="1">
    <source>
        <dbReference type="ARBA" id="ARBA00009981"/>
    </source>
</evidence>
<comment type="caution">
    <text evidence="2">The sequence shown here is derived from an EMBL/GenBank/DDBJ whole genome shotgun (WGS) entry which is preliminary data.</text>
</comment>
<proteinExistence type="inferred from homology"/>
<dbReference type="Gene3D" id="3.40.1620.10">
    <property type="entry name" value="YefM-like domain"/>
    <property type="match status" value="1"/>
</dbReference>
<comment type="similarity">
    <text evidence="1">Belongs to the phD/YefM antitoxin family.</text>
</comment>
<evidence type="ECO:0000313" key="2">
    <source>
        <dbReference type="EMBL" id="GAA4175168.1"/>
    </source>
</evidence>
<name>A0ABP8A198_9MICO</name>
<dbReference type="SUPFAM" id="SSF143120">
    <property type="entry name" value="YefM-like"/>
    <property type="match status" value="1"/>
</dbReference>
<keyword evidence="3" id="KW-1185">Reference proteome</keyword>
<dbReference type="InterPro" id="IPR036165">
    <property type="entry name" value="YefM-like_sf"/>
</dbReference>
<sequence>METVTHREMRNNSGEILRRVEAGETILVSNNGRAAAMISPVPDSSLEALIARGEARRARGDIGALAAIRRATSSTSTAALIRDSRGEW</sequence>
<reference evidence="3" key="1">
    <citation type="journal article" date="2019" name="Int. J. Syst. Evol. Microbiol.">
        <title>The Global Catalogue of Microorganisms (GCM) 10K type strain sequencing project: providing services to taxonomists for standard genome sequencing and annotation.</title>
        <authorList>
            <consortium name="The Broad Institute Genomics Platform"/>
            <consortium name="The Broad Institute Genome Sequencing Center for Infectious Disease"/>
            <person name="Wu L."/>
            <person name="Ma J."/>
        </authorList>
    </citation>
    <scope>NUCLEOTIDE SEQUENCE [LARGE SCALE GENOMIC DNA]</scope>
    <source>
        <strain evidence="3">JCM 17591</strain>
    </source>
</reference>
<dbReference type="RefSeq" id="WP_344753962.1">
    <property type="nucleotide sequence ID" value="NZ_BAABBW010000003.1"/>
</dbReference>
<accession>A0ABP8A198</accession>
<protein>
    <recommendedName>
        <fullName evidence="4">Antitoxin</fullName>
    </recommendedName>
</protein>
<organism evidence="2 3">
    <name type="scientific">Gryllotalpicola koreensis</name>
    <dbReference type="NCBI Taxonomy" id="993086"/>
    <lineage>
        <taxon>Bacteria</taxon>
        <taxon>Bacillati</taxon>
        <taxon>Actinomycetota</taxon>
        <taxon>Actinomycetes</taxon>
        <taxon>Micrococcales</taxon>
        <taxon>Microbacteriaceae</taxon>
        <taxon>Gryllotalpicola</taxon>
    </lineage>
</organism>